<sequence length="446" mass="50290">MIEVTIIPGENTKFDFAKVRLNNTHTGAFCALDLDFKTLYQKCGIPNQTVLDFLFIAAVFYATDKFIKRNDSKDNWTRDIKIRIPVYELDKWNDSKAYLEECMSFLTGDVWDIEFYLNQYTLHRPRPTAQDLSVPRVQADSVCLFSGGLDSFVGAIDWLETHQDKGILLVGHYDGHVKGPMSDQTKLLQHLRRPETQERIESLQVRVGQHPAGKERTFRSRSILFLALGVYAAASIRPDVPLIIPENGTIAINIPLTPSRRGTCSTRTTHPRYIRMVQRLLHNIGVLNPIINPLGFKTKGEVVVQCQNQVLLRQGIPDSVSCGKSGHKSSWVRRYAKGCGRCVPCIFRRASLHMIGADTECYGTDVLSDELDLRGNKDSANDFRAVIAFLGHNYDLESVKLLLMASSSQLDDLDAYAGIVFRAMEEVRRLIRDKGTTEIKRLAGIV</sequence>
<dbReference type="Gene3D" id="3.40.50.620">
    <property type="entry name" value="HUPs"/>
    <property type="match status" value="1"/>
</dbReference>
<protein>
    <recommendedName>
        <fullName evidence="3">7-cyano-7-deazaguanine synthase (Queuosine biosynthesis)</fullName>
    </recommendedName>
</protein>
<accession>A0ABY6Z353</accession>
<dbReference type="Proteomes" id="UP001164803">
    <property type="component" value="Chromosome"/>
</dbReference>
<dbReference type="NCBIfam" id="NF041925">
    <property type="entry name" value="QatC"/>
    <property type="match status" value="1"/>
</dbReference>
<name>A0ABY6Z353_9BACL</name>
<evidence type="ECO:0000313" key="1">
    <source>
        <dbReference type="EMBL" id="WAH37048.1"/>
    </source>
</evidence>
<dbReference type="InterPro" id="IPR014729">
    <property type="entry name" value="Rossmann-like_a/b/a_fold"/>
</dbReference>
<evidence type="ECO:0000313" key="2">
    <source>
        <dbReference type="Proteomes" id="UP001164803"/>
    </source>
</evidence>
<dbReference type="EMBL" id="CP104064">
    <property type="protein sequence ID" value="WAH37048.1"/>
    <property type="molecule type" value="Genomic_DNA"/>
</dbReference>
<dbReference type="RefSeq" id="WP_268044482.1">
    <property type="nucleotide sequence ID" value="NZ_CP104064.1"/>
</dbReference>
<evidence type="ECO:0008006" key="3">
    <source>
        <dbReference type="Google" id="ProtNLM"/>
    </source>
</evidence>
<dbReference type="SUPFAM" id="SSF52402">
    <property type="entry name" value="Adenine nucleotide alpha hydrolases-like"/>
    <property type="match status" value="1"/>
</dbReference>
<gene>
    <name evidence="1" type="ORF">NZD86_00240</name>
</gene>
<dbReference type="InterPro" id="IPR049676">
    <property type="entry name" value="QatC"/>
</dbReference>
<proteinExistence type="predicted"/>
<keyword evidence="2" id="KW-1185">Reference proteome</keyword>
<reference evidence="1" key="1">
    <citation type="submission" date="2022-08" db="EMBL/GenBank/DDBJ databases">
        <title>Alicyclobacillus dauci DSM2870, complete genome.</title>
        <authorList>
            <person name="Wang Q."/>
            <person name="Cai R."/>
            <person name="Wang Z."/>
        </authorList>
    </citation>
    <scope>NUCLEOTIDE SEQUENCE</scope>
    <source>
        <strain evidence="1">DSM 28700</strain>
    </source>
</reference>
<organism evidence="1 2">
    <name type="scientific">Alicyclobacillus dauci</name>
    <dbReference type="NCBI Taxonomy" id="1475485"/>
    <lineage>
        <taxon>Bacteria</taxon>
        <taxon>Bacillati</taxon>
        <taxon>Bacillota</taxon>
        <taxon>Bacilli</taxon>
        <taxon>Bacillales</taxon>
        <taxon>Alicyclobacillaceae</taxon>
        <taxon>Alicyclobacillus</taxon>
    </lineage>
</organism>